<evidence type="ECO:0000313" key="6">
    <source>
        <dbReference type="Proteomes" id="UP000242474"/>
    </source>
</evidence>
<evidence type="ECO:0000256" key="1">
    <source>
        <dbReference type="ARBA" id="ARBA00022884"/>
    </source>
</evidence>
<dbReference type="GO" id="GO:0019843">
    <property type="term" value="F:rRNA binding"/>
    <property type="evidence" value="ECO:0007669"/>
    <property type="project" value="TreeGrafter"/>
</dbReference>
<evidence type="ECO:0000256" key="2">
    <source>
        <dbReference type="PROSITE-ProRule" id="PRU00176"/>
    </source>
</evidence>
<evidence type="ECO:0000259" key="4">
    <source>
        <dbReference type="PROSITE" id="PS50102"/>
    </source>
</evidence>
<dbReference type="SUPFAM" id="SSF54928">
    <property type="entry name" value="RNA-binding domain, RBD"/>
    <property type="match status" value="1"/>
</dbReference>
<dbReference type="GO" id="GO:0042274">
    <property type="term" value="P:ribosomal small subunit biogenesis"/>
    <property type="evidence" value="ECO:0007669"/>
    <property type="project" value="TreeGrafter"/>
</dbReference>
<dbReference type="Gene3D" id="3.30.70.330">
    <property type="match status" value="1"/>
</dbReference>
<reference evidence="5 6" key="1">
    <citation type="journal article" date="2015" name="Genome Biol. Evol.">
        <title>Phylogenomic analyses indicate that early fungi evolved digesting cell walls of algal ancestors of land plants.</title>
        <authorList>
            <person name="Chang Y."/>
            <person name="Wang S."/>
            <person name="Sekimoto S."/>
            <person name="Aerts A.L."/>
            <person name="Choi C."/>
            <person name="Clum A."/>
            <person name="LaButti K.M."/>
            <person name="Lindquist E.A."/>
            <person name="Yee Ngan C."/>
            <person name="Ohm R.A."/>
            <person name="Salamov A.A."/>
            <person name="Grigoriev I.V."/>
            <person name="Spatafora J.W."/>
            <person name="Berbee M.L."/>
        </authorList>
    </citation>
    <scope>NUCLEOTIDE SEQUENCE [LARGE SCALE GENOMIC DNA]</scope>
    <source>
        <strain evidence="5 6">NRRL 1564</strain>
    </source>
</reference>
<dbReference type="PROSITE" id="PS50102">
    <property type="entry name" value="RRM"/>
    <property type="match status" value="1"/>
</dbReference>
<sequence>MKLTKKQRKALQFRGKLDKQEKEDRPVVSETTTTEISNDDGGERIEDDSVAANGSKNDLKVVGPGGVVRFIVFVGNLPFSSTADDLRQFMKKANPVSVRLITNKETGKSRGFAFVEFATSADMRCALMFHHHKLKDKKINVDLTAGGGGNSENRKNKIKRRRDELEQERSSGGISKRRKHNNTAAVAKGNGTGDNTADTPAEETLHVDAEPEGSTNASKKPNRRKRGRGSHK</sequence>
<feature type="region of interest" description="Disordered" evidence="3">
    <location>
        <begin position="1"/>
        <end position="45"/>
    </location>
</feature>
<dbReference type="InterPro" id="IPR035979">
    <property type="entry name" value="RBD_domain_sf"/>
</dbReference>
<dbReference type="STRING" id="763665.A0A2G5BC91"/>
<keyword evidence="6" id="KW-1185">Reference proteome</keyword>
<feature type="compositionally biased region" description="Basic and acidic residues" evidence="3">
    <location>
        <begin position="15"/>
        <end position="27"/>
    </location>
</feature>
<dbReference type="Proteomes" id="UP000242474">
    <property type="component" value="Unassembled WGS sequence"/>
</dbReference>
<accession>A0A2G5BC91</accession>
<dbReference type="PANTHER" id="PTHR23236:SF51">
    <property type="entry name" value="NUCLEOLAR PROTEIN 6"/>
    <property type="match status" value="1"/>
</dbReference>
<dbReference type="GO" id="GO:0005730">
    <property type="term" value="C:nucleolus"/>
    <property type="evidence" value="ECO:0007669"/>
    <property type="project" value="TreeGrafter"/>
</dbReference>
<dbReference type="AlphaFoldDB" id="A0A2G5BC91"/>
<dbReference type="EMBL" id="KZ303498">
    <property type="protein sequence ID" value="PIA16639.1"/>
    <property type="molecule type" value="Genomic_DNA"/>
</dbReference>
<dbReference type="InterPro" id="IPR000504">
    <property type="entry name" value="RRM_dom"/>
</dbReference>
<dbReference type="OrthoDB" id="439808at2759"/>
<dbReference type="SMART" id="SM00360">
    <property type="entry name" value="RRM"/>
    <property type="match status" value="1"/>
</dbReference>
<evidence type="ECO:0000313" key="5">
    <source>
        <dbReference type="EMBL" id="PIA16639.1"/>
    </source>
</evidence>
<dbReference type="Pfam" id="PF00076">
    <property type="entry name" value="RRM_1"/>
    <property type="match status" value="1"/>
</dbReference>
<dbReference type="InterPro" id="IPR034228">
    <property type="entry name" value="Nop6_RRM"/>
</dbReference>
<feature type="domain" description="RRM" evidence="4">
    <location>
        <begin position="70"/>
        <end position="146"/>
    </location>
</feature>
<feature type="region of interest" description="Disordered" evidence="3">
    <location>
        <begin position="141"/>
        <end position="232"/>
    </location>
</feature>
<proteinExistence type="predicted"/>
<gene>
    <name evidence="5" type="ORF">COEREDRAFT_81014</name>
</gene>
<organism evidence="5 6">
    <name type="scientific">Coemansia reversa (strain ATCC 12441 / NRRL 1564)</name>
    <dbReference type="NCBI Taxonomy" id="763665"/>
    <lineage>
        <taxon>Eukaryota</taxon>
        <taxon>Fungi</taxon>
        <taxon>Fungi incertae sedis</taxon>
        <taxon>Zoopagomycota</taxon>
        <taxon>Kickxellomycotina</taxon>
        <taxon>Kickxellomycetes</taxon>
        <taxon>Kickxellales</taxon>
        <taxon>Kickxellaceae</taxon>
        <taxon>Coemansia</taxon>
    </lineage>
</organism>
<feature type="compositionally biased region" description="Basic residues" evidence="3">
    <location>
        <begin position="1"/>
        <end position="11"/>
    </location>
</feature>
<dbReference type="CDD" id="cd12400">
    <property type="entry name" value="RRM_Nop6"/>
    <property type="match status" value="1"/>
</dbReference>
<dbReference type="PANTHER" id="PTHR23236">
    <property type="entry name" value="EUKARYOTIC TRANSLATION INITIATION FACTOR 4B/4H"/>
    <property type="match status" value="1"/>
</dbReference>
<keyword evidence="1 2" id="KW-0694">RNA-binding</keyword>
<feature type="compositionally biased region" description="Basic residues" evidence="3">
    <location>
        <begin position="220"/>
        <end position="232"/>
    </location>
</feature>
<name>A0A2G5BC91_COERN</name>
<evidence type="ECO:0000256" key="3">
    <source>
        <dbReference type="SAM" id="MobiDB-lite"/>
    </source>
</evidence>
<dbReference type="InterPro" id="IPR012677">
    <property type="entry name" value="Nucleotide-bd_a/b_plait_sf"/>
</dbReference>
<protein>
    <submittedName>
        <fullName evidence="5">RNA-binding domain-containing protein</fullName>
    </submittedName>
</protein>